<dbReference type="Proteomes" id="UP001216674">
    <property type="component" value="Unassembled WGS sequence"/>
</dbReference>
<evidence type="ECO:0000313" key="3">
    <source>
        <dbReference type="Proteomes" id="UP001216674"/>
    </source>
</evidence>
<accession>A0ABT6B3A6</accession>
<comment type="caution">
    <text evidence="2">The sequence shown here is derived from an EMBL/GenBank/DDBJ whole genome shotgun (WGS) entry which is preliminary data.</text>
</comment>
<keyword evidence="1" id="KW-1133">Transmembrane helix</keyword>
<feature type="transmembrane region" description="Helical" evidence="1">
    <location>
        <begin position="20"/>
        <end position="38"/>
    </location>
</feature>
<feature type="transmembrane region" description="Helical" evidence="1">
    <location>
        <begin position="58"/>
        <end position="77"/>
    </location>
</feature>
<feature type="transmembrane region" description="Helical" evidence="1">
    <location>
        <begin position="84"/>
        <end position="105"/>
    </location>
</feature>
<keyword evidence="3" id="KW-1185">Reference proteome</keyword>
<gene>
    <name evidence="2" type="ORF">P3W85_41445</name>
</gene>
<evidence type="ECO:0000313" key="2">
    <source>
        <dbReference type="EMBL" id="MDF3839359.1"/>
    </source>
</evidence>
<keyword evidence="1" id="KW-0812">Transmembrane</keyword>
<dbReference type="RefSeq" id="WP_017224482.1">
    <property type="nucleotide sequence ID" value="NZ_JARJLM010000676.1"/>
</dbReference>
<sequence length="151" mass="16768">MKSDLAGRNASVNLPRVPAWMPAALRLAALYNLLYAMALSLWPSQIFDWLGMPATPDAMIRCIGMMVGVYALGYWIAAQDMLRYWPLVLVGLVGKTLGPLGFLHGALTGVFAWRSGLFVLCSDLAWWVPFWGMTLFALKYRGAWDAARVAR</sequence>
<feature type="transmembrane region" description="Helical" evidence="1">
    <location>
        <begin position="117"/>
        <end position="138"/>
    </location>
</feature>
<keyword evidence="1" id="KW-0472">Membrane</keyword>
<name>A0ABT6B3A6_9BURK</name>
<dbReference type="EMBL" id="JARJLM010000676">
    <property type="protein sequence ID" value="MDF3839359.1"/>
    <property type="molecule type" value="Genomic_DNA"/>
</dbReference>
<evidence type="ECO:0000256" key="1">
    <source>
        <dbReference type="SAM" id="Phobius"/>
    </source>
</evidence>
<organism evidence="2 3">
    <name type="scientific">Cupriavidus basilensis</name>
    <dbReference type="NCBI Taxonomy" id="68895"/>
    <lineage>
        <taxon>Bacteria</taxon>
        <taxon>Pseudomonadati</taxon>
        <taxon>Pseudomonadota</taxon>
        <taxon>Betaproteobacteria</taxon>
        <taxon>Burkholderiales</taxon>
        <taxon>Burkholderiaceae</taxon>
        <taxon>Cupriavidus</taxon>
    </lineage>
</organism>
<reference evidence="2 3" key="1">
    <citation type="submission" date="2023-03" db="EMBL/GenBank/DDBJ databases">
        <title>Draft assemblies of triclosan tolerant bacteria isolated from returned activated sludge.</title>
        <authorList>
            <person name="Van Hamelsveld S."/>
        </authorList>
    </citation>
    <scope>NUCLEOTIDE SEQUENCE [LARGE SCALE GENOMIC DNA]</scope>
    <source>
        <strain evidence="2 3">GW210010_S58</strain>
    </source>
</reference>
<protein>
    <recommendedName>
        <fullName evidence="4">Alkyl hydroperoxide reductase</fullName>
    </recommendedName>
</protein>
<proteinExistence type="predicted"/>
<evidence type="ECO:0008006" key="4">
    <source>
        <dbReference type="Google" id="ProtNLM"/>
    </source>
</evidence>